<dbReference type="PANTHER" id="PTHR43153:SF1">
    <property type="entry name" value="ELECTRON TRANSFER FLAVOPROTEIN SUBUNIT ALPHA, MITOCHONDRIAL"/>
    <property type="match status" value="1"/>
</dbReference>
<dbReference type="InterPro" id="IPR014730">
    <property type="entry name" value="ETF_a/b_N"/>
</dbReference>
<evidence type="ECO:0000313" key="4">
    <source>
        <dbReference type="Proteomes" id="UP001232584"/>
    </source>
</evidence>
<feature type="domain" description="Electron transfer flavoprotein alpha/beta-subunit N-terminal" evidence="2">
    <location>
        <begin position="4"/>
        <end position="178"/>
    </location>
</feature>
<dbReference type="Proteomes" id="UP001232584">
    <property type="component" value="Unassembled WGS sequence"/>
</dbReference>
<evidence type="ECO:0000259" key="2">
    <source>
        <dbReference type="SMART" id="SM00893"/>
    </source>
</evidence>
<dbReference type="InterPro" id="IPR001308">
    <property type="entry name" value="ETF_a/FixB"/>
</dbReference>
<evidence type="ECO:0000256" key="1">
    <source>
        <dbReference type="ARBA" id="ARBA00005817"/>
    </source>
</evidence>
<dbReference type="Gene3D" id="3.40.50.1220">
    <property type="entry name" value="TPP-binding domain"/>
    <property type="match status" value="1"/>
</dbReference>
<dbReference type="SUPFAM" id="SSF52402">
    <property type="entry name" value="Adenine nucleotide alpha hydrolases-like"/>
    <property type="match status" value="1"/>
</dbReference>
<dbReference type="Pfam" id="PF01012">
    <property type="entry name" value="ETF"/>
    <property type="match status" value="1"/>
</dbReference>
<proteinExistence type="inferred from homology"/>
<sequence length="314" mass="35135">MYKIMIYLENDSIHDCLDLIGAANIIGSKKEEYEIYGIGLDINEEKCKNKLDYLINIKDEILKYDVMNIAKYIKNITDEYKFDAILINANDIGRMIAPRVAMALKTGIVADVTELEIEDDELIMIRPAFDGKIIAGIICEKDKVIISSVRSGIFKYDGVNDKKTKIINYKSFKQGKQKLKLISSIKKSQSEDIRESDFLISFGGGVNSDFEKIYKLASLCGAKVSASRRAVDNKYAQRNIQVGQSGKIVSPKVYIALGIYGAIQHIEGLKDVETIISVNTDPKSAICSLSDIVVHGDAIEFVEKLTKKMEDEHK</sequence>
<dbReference type="Pfam" id="PF00766">
    <property type="entry name" value="ETF_alpha"/>
    <property type="match status" value="1"/>
</dbReference>
<dbReference type="Gene3D" id="3.40.50.620">
    <property type="entry name" value="HUPs"/>
    <property type="match status" value="1"/>
</dbReference>
<dbReference type="InterPro" id="IPR014731">
    <property type="entry name" value="ETF_asu_C"/>
</dbReference>
<dbReference type="PIRSF" id="PIRSF000089">
    <property type="entry name" value="Electra_flavoP_a"/>
    <property type="match status" value="1"/>
</dbReference>
<comment type="caution">
    <text evidence="3">The sequence shown here is derived from an EMBL/GenBank/DDBJ whole genome shotgun (WGS) entry which is preliminary data.</text>
</comment>
<name>A0ABU0MXY9_9FIRM</name>
<dbReference type="InterPro" id="IPR029035">
    <property type="entry name" value="DHS-like_NAD/FAD-binding_dom"/>
</dbReference>
<evidence type="ECO:0000313" key="3">
    <source>
        <dbReference type="EMBL" id="MDQ0555782.1"/>
    </source>
</evidence>
<gene>
    <name evidence="3" type="ORF">QOZ92_000895</name>
</gene>
<dbReference type="InterPro" id="IPR014729">
    <property type="entry name" value="Rossmann-like_a/b/a_fold"/>
</dbReference>
<protein>
    <submittedName>
        <fullName evidence="3">Electron transfer flavoprotein alpha subunit</fullName>
    </submittedName>
</protein>
<comment type="similarity">
    <text evidence="1">Belongs to the ETF alpha-subunit/FixB family.</text>
</comment>
<dbReference type="RefSeq" id="WP_307503702.1">
    <property type="nucleotide sequence ID" value="NZ_BAAACE010000028.1"/>
</dbReference>
<keyword evidence="4" id="KW-1185">Reference proteome</keyword>
<dbReference type="EMBL" id="JAUSWG010000003">
    <property type="protein sequence ID" value="MDQ0555782.1"/>
    <property type="molecule type" value="Genomic_DNA"/>
</dbReference>
<reference evidence="3 4" key="1">
    <citation type="submission" date="2023-07" db="EMBL/GenBank/DDBJ databases">
        <title>Genomic Encyclopedia of Type Strains, Phase IV (KMG-IV): sequencing the most valuable type-strain genomes for metagenomic binning, comparative biology and taxonomic classification.</title>
        <authorList>
            <person name="Goeker M."/>
        </authorList>
    </citation>
    <scope>NUCLEOTIDE SEQUENCE [LARGE SCALE GENOMIC DNA]</scope>
    <source>
        <strain evidence="3 4">DSM 15049</strain>
    </source>
</reference>
<organism evidence="3 4">
    <name type="scientific">Paraclostridium ghonii</name>
    <dbReference type="NCBI Taxonomy" id="29358"/>
    <lineage>
        <taxon>Bacteria</taxon>
        <taxon>Bacillati</taxon>
        <taxon>Bacillota</taxon>
        <taxon>Clostridia</taxon>
        <taxon>Peptostreptococcales</taxon>
        <taxon>Peptostreptococcaceae</taxon>
        <taxon>Paraclostridium</taxon>
    </lineage>
</organism>
<dbReference type="SMART" id="SM00893">
    <property type="entry name" value="ETF"/>
    <property type="match status" value="1"/>
</dbReference>
<accession>A0ABU0MXY9</accession>
<dbReference type="PANTHER" id="PTHR43153">
    <property type="entry name" value="ELECTRON TRANSFER FLAVOPROTEIN ALPHA"/>
    <property type="match status" value="1"/>
</dbReference>
<dbReference type="SUPFAM" id="SSF52467">
    <property type="entry name" value="DHS-like NAD/FAD-binding domain"/>
    <property type="match status" value="1"/>
</dbReference>